<dbReference type="Gene3D" id="3.40.630.150">
    <property type="entry name" value="Malonyl-CoA decarboxylase, catalytic domain"/>
    <property type="match status" value="1"/>
</dbReference>
<dbReference type="PANTHER" id="PTHR28641">
    <property type="match status" value="1"/>
</dbReference>
<dbReference type="EMBL" id="JBFDAA010000015">
    <property type="protein sequence ID" value="KAL1117843.1"/>
    <property type="molecule type" value="Genomic_DNA"/>
</dbReference>
<dbReference type="InterPro" id="IPR007956">
    <property type="entry name" value="Malonyl_CoA_deC_C"/>
</dbReference>
<evidence type="ECO:0000313" key="4">
    <source>
        <dbReference type="Proteomes" id="UP001558652"/>
    </source>
</evidence>
<dbReference type="FunFam" id="3.40.630.150:FF:000001">
    <property type="entry name" value="Malonyl-CoA decarboxylase, mitochondrial"/>
    <property type="match status" value="1"/>
</dbReference>
<organism evidence="3 4">
    <name type="scientific">Ranatra chinensis</name>
    <dbReference type="NCBI Taxonomy" id="642074"/>
    <lineage>
        <taxon>Eukaryota</taxon>
        <taxon>Metazoa</taxon>
        <taxon>Ecdysozoa</taxon>
        <taxon>Arthropoda</taxon>
        <taxon>Hexapoda</taxon>
        <taxon>Insecta</taxon>
        <taxon>Pterygota</taxon>
        <taxon>Neoptera</taxon>
        <taxon>Paraneoptera</taxon>
        <taxon>Hemiptera</taxon>
        <taxon>Heteroptera</taxon>
        <taxon>Panheteroptera</taxon>
        <taxon>Nepomorpha</taxon>
        <taxon>Nepidae</taxon>
        <taxon>Ranatrinae</taxon>
        <taxon>Ranatra</taxon>
    </lineage>
</organism>
<gene>
    <name evidence="3" type="ORF">AAG570_004158</name>
</gene>
<accession>A0ABD0YFI4</accession>
<evidence type="ECO:0008006" key="5">
    <source>
        <dbReference type="Google" id="ProtNLM"/>
    </source>
</evidence>
<feature type="domain" description="Malonyl-CoA decarboxylase C-terminal" evidence="1">
    <location>
        <begin position="162"/>
        <end position="436"/>
    </location>
</feature>
<feature type="domain" description="Malonyl-CoA decarboxylase N-terminal" evidence="2">
    <location>
        <begin position="64"/>
        <end position="159"/>
    </location>
</feature>
<protein>
    <recommendedName>
        <fullName evidence="5">Malonyl-CoA decarboxylase</fullName>
    </recommendedName>
</protein>
<dbReference type="Pfam" id="PF05292">
    <property type="entry name" value="MCD"/>
    <property type="match status" value="1"/>
</dbReference>
<sequence>MLRRQSTLEDEQRTIGLLMDILEYQDIKVCSWIIENKVKILCFSYKGLLKPHRDGFLKVLATNYSVDHETLHSYMNKFKDNQPGSTNLLKAEEQLQSVLTPQYSWLFKYIGRLENGVKFLVDMRTDVLELLQHTDSSDSCYIPLQHLNTTLKEYLSLWFTVGFLHLERITWKSPCEMMQKISEYEAVHPVRSWTDLKRRVGAYRRCFVYTHSSMPSEPLVVLHTALSTEIASSMKGIVAAAQRMSVDGSVMGGILGQDTETEDPSCVKAAIFYSITSTQKGLQGIELGNYLIKRVVNELQYEFPLMSQFSTLSPIPRFRLWLMDRITEMEKGCGRLPQDLWEPLLKKASGSWKEIKRIINTNMWYTELNMGNIMMNPLMAACAEYLYKEKVNGVAVNSVANFHLRNGAVMWRLNWLADTSPHGLSNSCGMMVNYRYFLEDTETNSRNYLENKEINASEQIKKLVGEFIPSKM</sequence>
<dbReference type="InterPro" id="IPR035372">
    <property type="entry name" value="MCD_N"/>
</dbReference>
<evidence type="ECO:0000259" key="1">
    <source>
        <dbReference type="Pfam" id="PF05292"/>
    </source>
</evidence>
<name>A0ABD0YFI4_9HEMI</name>
<proteinExistence type="predicted"/>
<dbReference type="InterPro" id="IPR038917">
    <property type="entry name" value="Malonyl_CoA_deC"/>
</dbReference>
<dbReference type="InterPro" id="IPR038351">
    <property type="entry name" value="MCD_N_sf"/>
</dbReference>
<dbReference type="Proteomes" id="UP001558652">
    <property type="component" value="Unassembled WGS sequence"/>
</dbReference>
<keyword evidence="4" id="KW-1185">Reference proteome</keyword>
<dbReference type="PANTHER" id="PTHR28641:SF1">
    <property type="entry name" value="MALONYL-COA DECARBOXYLASE, MITOCHONDRIAL"/>
    <property type="match status" value="1"/>
</dbReference>
<comment type="caution">
    <text evidence="3">The sequence shown here is derived from an EMBL/GenBank/DDBJ whole genome shotgun (WGS) entry which is preliminary data.</text>
</comment>
<reference evidence="3 4" key="1">
    <citation type="submission" date="2024-07" db="EMBL/GenBank/DDBJ databases">
        <title>Chromosome-level genome assembly of the water stick insect Ranatra chinensis (Heteroptera: Nepidae).</title>
        <authorList>
            <person name="Liu X."/>
        </authorList>
    </citation>
    <scope>NUCLEOTIDE SEQUENCE [LARGE SCALE GENOMIC DNA]</scope>
    <source>
        <strain evidence="3">Cailab_2021Rc</strain>
        <tissue evidence="3">Muscle</tissue>
    </source>
</reference>
<dbReference type="Pfam" id="PF17408">
    <property type="entry name" value="MCD_N"/>
    <property type="match status" value="1"/>
</dbReference>
<dbReference type="InterPro" id="IPR042303">
    <property type="entry name" value="Malonyl_CoA_deC_C_sf"/>
</dbReference>
<dbReference type="Gene3D" id="1.20.140.90">
    <property type="entry name" value="Malonyl-CoA decarboxylase, oligemerization domain"/>
    <property type="match status" value="1"/>
</dbReference>
<evidence type="ECO:0000259" key="2">
    <source>
        <dbReference type="Pfam" id="PF17408"/>
    </source>
</evidence>
<dbReference type="AlphaFoldDB" id="A0ABD0YFI4"/>
<evidence type="ECO:0000313" key="3">
    <source>
        <dbReference type="EMBL" id="KAL1117843.1"/>
    </source>
</evidence>